<name>A0A1Y2ERD2_9BASI</name>
<dbReference type="PRINTS" id="PR01270">
    <property type="entry name" value="HDASUPER"/>
</dbReference>
<dbReference type="InterPro" id="IPR023801">
    <property type="entry name" value="His_deacetylse_dom"/>
</dbReference>
<protein>
    <submittedName>
        <fullName evidence="3">Histone deacetylase domain-domain-containing protein</fullName>
    </submittedName>
</protein>
<feature type="region of interest" description="Disordered" evidence="1">
    <location>
        <begin position="400"/>
        <end position="420"/>
    </location>
</feature>
<dbReference type="SUPFAM" id="SSF52768">
    <property type="entry name" value="Arginase/deacetylase"/>
    <property type="match status" value="1"/>
</dbReference>
<evidence type="ECO:0000313" key="3">
    <source>
        <dbReference type="EMBL" id="ORY73395.1"/>
    </source>
</evidence>
<dbReference type="GO" id="GO:0005634">
    <property type="term" value="C:nucleus"/>
    <property type="evidence" value="ECO:0007669"/>
    <property type="project" value="TreeGrafter"/>
</dbReference>
<feature type="compositionally biased region" description="Low complexity" evidence="1">
    <location>
        <begin position="11"/>
        <end position="40"/>
    </location>
</feature>
<evidence type="ECO:0000259" key="2">
    <source>
        <dbReference type="Pfam" id="PF00850"/>
    </source>
</evidence>
<proteinExistence type="predicted"/>
<feature type="compositionally biased region" description="Low complexity" evidence="1">
    <location>
        <begin position="75"/>
        <end position="89"/>
    </location>
</feature>
<dbReference type="OrthoDB" id="5232919at2759"/>
<feature type="compositionally biased region" description="Polar residues" evidence="1">
    <location>
        <begin position="627"/>
        <end position="637"/>
    </location>
</feature>
<accession>A0A1Y2ERD2</accession>
<feature type="region of interest" description="Disordered" evidence="1">
    <location>
        <begin position="1"/>
        <end position="108"/>
    </location>
</feature>
<reference evidence="3 4" key="1">
    <citation type="submission" date="2016-07" db="EMBL/GenBank/DDBJ databases">
        <title>Pervasive Adenine N6-methylation of Active Genes in Fungi.</title>
        <authorList>
            <consortium name="DOE Joint Genome Institute"/>
            <person name="Mondo S.J."/>
            <person name="Dannebaum R.O."/>
            <person name="Kuo R.C."/>
            <person name="Labutti K."/>
            <person name="Haridas S."/>
            <person name="Kuo A."/>
            <person name="Salamov A."/>
            <person name="Ahrendt S.R."/>
            <person name="Lipzen A."/>
            <person name="Sullivan W."/>
            <person name="Andreopoulos W.B."/>
            <person name="Clum A."/>
            <person name="Lindquist E."/>
            <person name="Daum C."/>
            <person name="Ramamoorthy G.K."/>
            <person name="Gryganskyi A."/>
            <person name="Culley D."/>
            <person name="Magnuson J.K."/>
            <person name="James T.Y."/>
            <person name="O'Malley M.A."/>
            <person name="Stajich J.E."/>
            <person name="Spatafora J.W."/>
            <person name="Visel A."/>
            <person name="Grigoriev I.V."/>
        </authorList>
    </citation>
    <scope>NUCLEOTIDE SEQUENCE [LARGE SCALE GENOMIC DNA]</scope>
    <source>
        <strain evidence="3 4">62-1032</strain>
    </source>
</reference>
<dbReference type="GO" id="GO:0004407">
    <property type="term" value="F:histone deacetylase activity"/>
    <property type="evidence" value="ECO:0007669"/>
    <property type="project" value="TreeGrafter"/>
</dbReference>
<feature type="compositionally biased region" description="Low complexity" evidence="1">
    <location>
        <begin position="715"/>
        <end position="724"/>
    </location>
</feature>
<feature type="compositionally biased region" description="Pro residues" evidence="1">
    <location>
        <begin position="41"/>
        <end position="50"/>
    </location>
</feature>
<dbReference type="Pfam" id="PF00850">
    <property type="entry name" value="Hist_deacetyl"/>
    <property type="match status" value="1"/>
</dbReference>
<feature type="compositionally biased region" description="Polar residues" evidence="1">
    <location>
        <begin position="686"/>
        <end position="703"/>
    </location>
</feature>
<feature type="region of interest" description="Disordered" evidence="1">
    <location>
        <begin position="163"/>
        <end position="264"/>
    </location>
</feature>
<dbReference type="PANTHER" id="PTHR47558:SF1">
    <property type="entry name" value="HISTONE DEACETYLASE HOS3"/>
    <property type="match status" value="1"/>
</dbReference>
<organism evidence="3 4">
    <name type="scientific">Leucosporidium creatinivorum</name>
    <dbReference type="NCBI Taxonomy" id="106004"/>
    <lineage>
        <taxon>Eukaryota</taxon>
        <taxon>Fungi</taxon>
        <taxon>Dikarya</taxon>
        <taxon>Basidiomycota</taxon>
        <taxon>Pucciniomycotina</taxon>
        <taxon>Microbotryomycetes</taxon>
        <taxon>Leucosporidiales</taxon>
        <taxon>Leucosporidium</taxon>
    </lineage>
</organism>
<keyword evidence="4" id="KW-1185">Reference proteome</keyword>
<gene>
    <name evidence="3" type="ORF">BCR35DRAFT_307119</name>
</gene>
<evidence type="ECO:0000256" key="1">
    <source>
        <dbReference type="SAM" id="MobiDB-lite"/>
    </source>
</evidence>
<dbReference type="InterPro" id="IPR037138">
    <property type="entry name" value="His_deacetylse_dom_sf"/>
</dbReference>
<dbReference type="STRING" id="106004.A0A1Y2ERD2"/>
<dbReference type="AlphaFoldDB" id="A0A1Y2ERD2"/>
<dbReference type="Proteomes" id="UP000193467">
    <property type="component" value="Unassembled WGS sequence"/>
</dbReference>
<dbReference type="InterPro" id="IPR000286">
    <property type="entry name" value="HDACs"/>
</dbReference>
<dbReference type="PANTHER" id="PTHR47558">
    <property type="entry name" value="HISTONE DEACETYLASE HOS3"/>
    <property type="match status" value="1"/>
</dbReference>
<feature type="region of interest" description="Disordered" evidence="1">
    <location>
        <begin position="660"/>
        <end position="762"/>
    </location>
</feature>
<feature type="compositionally biased region" description="Pro residues" evidence="1">
    <location>
        <begin position="204"/>
        <end position="219"/>
    </location>
</feature>
<evidence type="ECO:0000313" key="4">
    <source>
        <dbReference type="Proteomes" id="UP000193467"/>
    </source>
</evidence>
<dbReference type="EMBL" id="MCGR01000046">
    <property type="protein sequence ID" value="ORY73395.1"/>
    <property type="molecule type" value="Genomic_DNA"/>
</dbReference>
<dbReference type="GO" id="GO:0010468">
    <property type="term" value="P:regulation of gene expression"/>
    <property type="evidence" value="ECO:0007669"/>
    <property type="project" value="UniProtKB-ARBA"/>
</dbReference>
<feature type="compositionally biased region" description="Basic and acidic residues" evidence="1">
    <location>
        <begin position="664"/>
        <end position="679"/>
    </location>
</feature>
<comment type="caution">
    <text evidence="3">The sequence shown here is derived from an EMBL/GenBank/DDBJ whole genome shotgun (WGS) entry which is preliminary data.</text>
</comment>
<feature type="region of interest" description="Disordered" evidence="1">
    <location>
        <begin position="620"/>
        <end position="640"/>
    </location>
</feature>
<dbReference type="Gene3D" id="3.40.800.20">
    <property type="entry name" value="Histone deacetylase domain"/>
    <property type="match status" value="1"/>
</dbReference>
<dbReference type="InterPro" id="IPR023696">
    <property type="entry name" value="Ureohydrolase_dom_sf"/>
</dbReference>
<feature type="domain" description="Histone deacetylase" evidence="2">
    <location>
        <begin position="290"/>
        <end position="579"/>
    </location>
</feature>
<dbReference type="InterPro" id="IPR053244">
    <property type="entry name" value="HDAC_HD_type_1"/>
</dbReference>
<sequence length="762" mass="81924">MASPGDQATPAAPASSSILDDDLSATLDALSLTQQHTSPPSATPLPPPIPLRQAVPNTLSEELSPERERTSSSNPPLKSSFESNSSSPFPVTPTDPNLVKPVISPAPPSRRTCVILQDACLQHRYARNDDIGTIVERPERIRAIKTGVAAAWARLEARNVAHGGTRWEGPQAGQQASKDAEAELESMMSGLGPSIHSPLAERSPTPPPAAPRPASPPLPTSSRPIQTPSTSPSKQPPPSAPFSAPPKLPSRPPPLDPTLPWPQQLSSLCKNASAAILDPPYSEIPPHLPQGDLYLTEGSEEAILGALGAVCEGVDKVVEGSRTGGLGYDRAFVAIRPPGHHCCESQPMGFCFVNNVAVAAAHAHQRHGIDRVVILDIDLHHGNGTQDIVWRINKEAQRAAAAMSSSPRKGSPKKPSPPRRDLQIFYGSLHDIFSYPCEDGDEAMVHAASLNLAGGHSQWISNVHLESFDEEAEFHERLYPKYRDGLLGAAGEFCRQTATTGEEDLSGDKTLVIVSAGFDASQHESAGMSRHRRNVPTSFFHRFSREICRFANEYSSGKVLAVLEGGYSDRALSSGALATMVGLTESPRLLEKTFLVEDGDEMGWWSESNLGRLERACKKPRRGKIAPTSTAPSNLANSAGDEPWLPRAVEIFSLIEGAEVAPKPPKEKQEPTRWMQLRERRPRGAATSSEVTPQSSPSKSVKTARSGVEIEEGVAEPSALAAAAREQREEEEGEEIKGEKSSGEMQQAPAPKIRFTFKQGGL</sequence>
<dbReference type="InParanoid" id="A0A1Y2ERD2"/>
<feature type="compositionally biased region" description="Pro residues" evidence="1">
    <location>
        <begin position="234"/>
        <end position="260"/>
    </location>
</feature>
<feature type="compositionally biased region" description="Low complexity" evidence="1">
    <location>
        <begin position="220"/>
        <end position="233"/>
    </location>
</feature>